<keyword evidence="6 9" id="KW-0479">Metal-binding</keyword>
<dbReference type="Gene3D" id="3.30.540.10">
    <property type="entry name" value="Fructose-1,6-Bisphosphatase, subunit A, domain 1"/>
    <property type="match status" value="1"/>
</dbReference>
<comment type="pathway">
    <text evidence="3">Polyol metabolism; myo-inositol biosynthesis; myo-inositol from D-glucose 6-phosphate: step 2/2.</text>
</comment>
<evidence type="ECO:0000313" key="12">
    <source>
        <dbReference type="Proteomes" id="UP001500889"/>
    </source>
</evidence>
<feature type="compositionally biased region" description="Basic and acidic residues" evidence="10">
    <location>
        <begin position="129"/>
        <end position="154"/>
    </location>
</feature>
<feature type="compositionally biased region" description="Basic and acidic residues" evidence="10">
    <location>
        <begin position="692"/>
        <end position="707"/>
    </location>
</feature>
<organism evidence="11 12">
    <name type="scientific">Drosophila madeirensis</name>
    <name type="common">Fruit fly</name>
    <dbReference type="NCBI Taxonomy" id="30013"/>
    <lineage>
        <taxon>Eukaryota</taxon>
        <taxon>Metazoa</taxon>
        <taxon>Ecdysozoa</taxon>
        <taxon>Arthropoda</taxon>
        <taxon>Hexapoda</taxon>
        <taxon>Insecta</taxon>
        <taxon>Pterygota</taxon>
        <taxon>Neoptera</taxon>
        <taxon>Endopterygota</taxon>
        <taxon>Diptera</taxon>
        <taxon>Brachycera</taxon>
        <taxon>Muscomorpha</taxon>
        <taxon>Ephydroidea</taxon>
        <taxon>Drosophilidae</taxon>
        <taxon>Drosophila</taxon>
        <taxon>Sophophora</taxon>
    </lineage>
</organism>
<evidence type="ECO:0000256" key="8">
    <source>
        <dbReference type="ARBA" id="ARBA00022842"/>
    </source>
</evidence>
<feature type="binding site" evidence="9">
    <location>
        <position position="488"/>
    </location>
    <ligand>
        <name>Mg(2+)</name>
        <dbReference type="ChEBI" id="CHEBI:18420"/>
        <label>1</label>
        <note>catalytic</note>
    </ligand>
</feature>
<evidence type="ECO:0000256" key="2">
    <source>
        <dbReference type="ARBA" id="ARBA00001946"/>
    </source>
</evidence>
<feature type="compositionally biased region" description="Pro residues" evidence="10">
    <location>
        <begin position="332"/>
        <end position="344"/>
    </location>
</feature>
<dbReference type="SUPFAM" id="SSF56655">
    <property type="entry name" value="Carbohydrate phosphatase"/>
    <property type="match status" value="1"/>
</dbReference>
<dbReference type="PRINTS" id="PR00377">
    <property type="entry name" value="IMPHPHTASES"/>
</dbReference>
<feature type="compositionally biased region" description="Low complexity" evidence="10">
    <location>
        <begin position="708"/>
        <end position="723"/>
    </location>
</feature>
<dbReference type="GO" id="GO:0046854">
    <property type="term" value="P:phosphatidylinositol phosphate biosynthetic process"/>
    <property type="evidence" value="ECO:0007669"/>
    <property type="project" value="InterPro"/>
</dbReference>
<keyword evidence="12" id="KW-1185">Reference proteome</keyword>
<dbReference type="FunFam" id="3.40.190.80:FF:000002">
    <property type="entry name" value="Inositol-1-monophosphatase"/>
    <property type="match status" value="1"/>
</dbReference>
<feature type="compositionally biased region" description="Polar residues" evidence="10">
    <location>
        <begin position="53"/>
        <end position="93"/>
    </location>
</feature>
<feature type="region of interest" description="Disordered" evidence="10">
    <location>
        <begin position="1"/>
        <end position="230"/>
    </location>
</feature>
<reference evidence="11 12" key="1">
    <citation type="submission" date="2024-02" db="EMBL/GenBank/DDBJ databases">
        <title>A chromosome-level genome assembly of Drosophila madeirensis, a fruit fly species endemic to Madeira island.</title>
        <authorList>
            <person name="Tomihara K."/>
            <person name="Llopart A."/>
            <person name="Yamamoto D."/>
        </authorList>
    </citation>
    <scope>NUCLEOTIDE SEQUENCE [LARGE SCALE GENOMIC DNA]</scope>
    <source>
        <strain evidence="11 12">RF1</strain>
    </source>
</reference>
<dbReference type="PANTHER" id="PTHR20854:SF4">
    <property type="entry name" value="INOSITOL-1-MONOPHOSPHATASE-RELATED"/>
    <property type="match status" value="1"/>
</dbReference>
<keyword evidence="7" id="KW-0378">Hydrolase</keyword>
<evidence type="ECO:0000256" key="3">
    <source>
        <dbReference type="ARBA" id="ARBA00005152"/>
    </source>
</evidence>
<dbReference type="InterPro" id="IPR020552">
    <property type="entry name" value="Inositol_monoPase_Li-sen"/>
</dbReference>
<dbReference type="Gene3D" id="3.40.190.80">
    <property type="match status" value="1"/>
</dbReference>
<feature type="compositionally biased region" description="Polar residues" evidence="10">
    <location>
        <begin position="724"/>
        <end position="742"/>
    </location>
</feature>
<comment type="cofactor">
    <cofactor evidence="2 9">
        <name>Mg(2+)</name>
        <dbReference type="ChEBI" id="CHEBI:18420"/>
    </cofactor>
</comment>
<feature type="binding site" evidence="9">
    <location>
        <position position="512"/>
    </location>
    <ligand>
        <name>Mg(2+)</name>
        <dbReference type="ChEBI" id="CHEBI:18420"/>
        <label>1</label>
        <note>catalytic</note>
    </ligand>
</feature>
<comment type="similarity">
    <text evidence="4">Belongs to the inositol monophosphatase superfamily.</text>
</comment>
<dbReference type="GO" id="GO:0008934">
    <property type="term" value="F:inositol monophosphate 1-phosphatase activity"/>
    <property type="evidence" value="ECO:0007669"/>
    <property type="project" value="InterPro"/>
</dbReference>
<gene>
    <name evidence="11" type="ORF">DMAD_07135</name>
</gene>
<feature type="compositionally biased region" description="Basic and acidic residues" evidence="10">
    <location>
        <begin position="293"/>
        <end position="312"/>
    </location>
</feature>
<dbReference type="InterPro" id="IPR020550">
    <property type="entry name" value="Inositol_monophosphatase_CS"/>
</dbReference>
<evidence type="ECO:0000256" key="1">
    <source>
        <dbReference type="ARBA" id="ARBA00001033"/>
    </source>
</evidence>
<proteinExistence type="inferred from homology"/>
<dbReference type="GO" id="GO:0046872">
    <property type="term" value="F:metal ion binding"/>
    <property type="evidence" value="ECO:0007669"/>
    <property type="project" value="UniProtKB-KW"/>
</dbReference>
<dbReference type="PROSITE" id="PS00629">
    <property type="entry name" value="IMP_1"/>
    <property type="match status" value="1"/>
</dbReference>
<dbReference type="CDD" id="cd01639">
    <property type="entry name" value="IMPase"/>
    <property type="match status" value="1"/>
</dbReference>
<dbReference type="InterPro" id="IPR000760">
    <property type="entry name" value="Inositol_monophosphatase-like"/>
</dbReference>
<feature type="compositionally biased region" description="Polar residues" evidence="10">
    <location>
        <begin position="155"/>
        <end position="176"/>
    </location>
</feature>
<dbReference type="Proteomes" id="UP001500889">
    <property type="component" value="Chromosome J"/>
</dbReference>
<dbReference type="PRINTS" id="PR00378">
    <property type="entry name" value="LIIMPHPHTASE"/>
</dbReference>
<dbReference type="EC" id="3.1.3.25" evidence="5"/>
<evidence type="ECO:0000256" key="5">
    <source>
        <dbReference type="ARBA" id="ARBA00013106"/>
    </source>
</evidence>
<dbReference type="GO" id="GO:0006020">
    <property type="term" value="P:inositol metabolic process"/>
    <property type="evidence" value="ECO:0007669"/>
    <property type="project" value="TreeGrafter"/>
</dbReference>
<evidence type="ECO:0000256" key="6">
    <source>
        <dbReference type="ARBA" id="ARBA00022723"/>
    </source>
</evidence>
<dbReference type="EMBL" id="AP029265">
    <property type="protein sequence ID" value="BFF99169.1"/>
    <property type="molecule type" value="Genomic_DNA"/>
</dbReference>
<evidence type="ECO:0000256" key="4">
    <source>
        <dbReference type="ARBA" id="ARBA00009759"/>
    </source>
</evidence>
<dbReference type="InterPro" id="IPR033942">
    <property type="entry name" value="IMPase"/>
</dbReference>
<dbReference type="AlphaFoldDB" id="A0AAU9FSZ8"/>
<feature type="binding site" evidence="9">
    <location>
        <position position="639"/>
    </location>
    <ligand>
        <name>Mg(2+)</name>
        <dbReference type="ChEBI" id="CHEBI:18420"/>
        <label>1</label>
        <note>catalytic</note>
    </ligand>
</feature>
<dbReference type="Pfam" id="PF00459">
    <property type="entry name" value="Inositol_P"/>
    <property type="match status" value="1"/>
</dbReference>
<feature type="binding site" evidence="9">
    <location>
        <position position="510"/>
    </location>
    <ligand>
        <name>Mg(2+)</name>
        <dbReference type="ChEBI" id="CHEBI:18420"/>
        <label>1</label>
        <note>catalytic</note>
    </ligand>
</feature>
<dbReference type="PROSITE" id="PS00630">
    <property type="entry name" value="IMP_2"/>
    <property type="match status" value="1"/>
</dbReference>
<feature type="compositionally biased region" description="Low complexity" evidence="10">
    <location>
        <begin position="393"/>
        <end position="403"/>
    </location>
</feature>
<feature type="binding site" evidence="9">
    <location>
        <position position="513"/>
    </location>
    <ligand>
        <name>Mg(2+)</name>
        <dbReference type="ChEBI" id="CHEBI:18420"/>
        <label>1</label>
        <note>catalytic</note>
    </ligand>
</feature>
<keyword evidence="8 9" id="KW-0460">Magnesium</keyword>
<evidence type="ECO:0000256" key="10">
    <source>
        <dbReference type="SAM" id="MobiDB-lite"/>
    </source>
</evidence>
<protein>
    <recommendedName>
        <fullName evidence="5">inositol-phosphate phosphatase</fullName>
        <ecNumber evidence="5">3.1.3.25</ecNumber>
    </recommendedName>
</protein>
<feature type="compositionally biased region" description="Basic and acidic residues" evidence="10">
    <location>
        <begin position="1"/>
        <end position="11"/>
    </location>
</feature>
<dbReference type="FunFam" id="3.30.540.10:FF:000004">
    <property type="entry name" value="Inositol-1-monophosphatase"/>
    <property type="match status" value="1"/>
</dbReference>
<sequence>MPDQEEKKLESNENIPNTRPTNAATEYGLEDHVATQQDPRVLALKKAEEARRLSTQSGGAVRQNRPQVGSPPQTDPPSASKTTPQSESASVTPPESPSKPMLRSHQSWTERKPQSEDQPYNAATDFGLEEAKATRQDPRVERILISERKPRETKQTPTAAASRSQLPSEENFQASQAAAEPSTPMVPREAAIPPAPPNPVKGKAAPKQEEAKIPPPPPRPEDVRMPPPTMYSSGCVTGACTLPARTRNGRGRQECHEDCGLPCRNPNQADVWKDPEDDDINTKKINTDYTVDPAKEFTRARTSTEDSDRHDTPVIITPPAHVNLPASVPEPVAVPAPVPVPASVPVPTRDPSDESEKVTSGSTRVATDGDTTEATASDSPKTKKPLLEDTTESESSSPLIIPPETDEEVASGSEPAPTAPPTVEELFREASKQVRAAGAMALEANKVRQEYTTKLHEHDILTSTDKAVEDKFIKEMSARYPTHQFIGEEAISKTETGQVELTDEPTWIIDPIDGTMNYVHRFPYYCISVALVLNKRTEFGIVYNPPMDEMYTAHRGKGAFLNGEPIKTSGQQSLEQALVLQEYSTGMNEDRNTVVLGNAKRLLKKTHAMRSIGSSAMGLAMVASGVADAFYYFGLHIWDMAAGVILVQEAGGVVIDPAGGELDIMSRRCLAAASMPLALELSEQLDQNYPSPRDDQPARAPKVETKDFFSQTDFSDSSDSLTTENSSTPTHQKPPVSANQEV</sequence>
<evidence type="ECO:0000256" key="9">
    <source>
        <dbReference type="PIRSR" id="PIRSR600760-2"/>
    </source>
</evidence>
<feature type="region of interest" description="Disordered" evidence="10">
    <location>
        <begin position="687"/>
        <end position="742"/>
    </location>
</feature>
<dbReference type="GO" id="GO:0007165">
    <property type="term" value="P:signal transduction"/>
    <property type="evidence" value="ECO:0007669"/>
    <property type="project" value="TreeGrafter"/>
</dbReference>
<dbReference type="InterPro" id="IPR020583">
    <property type="entry name" value="Inositol_monoP_metal-BS"/>
</dbReference>
<feature type="compositionally biased region" description="Polar residues" evidence="10">
    <location>
        <begin position="12"/>
        <end position="24"/>
    </location>
</feature>
<evidence type="ECO:0000256" key="7">
    <source>
        <dbReference type="ARBA" id="ARBA00022801"/>
    </source>
</evidence>
<comment type="catalytic activity">
    <reaction evidence="1">
        <text>a myo-inositol phosphate + H2O = myo-inositol + phosphate</text>
        <dbReference type="Rhea" id="RHEA:24056"/>
        <dbReference type="ChEBI" id="CHEBI:15377"/>
        <dbReference type="ChEBI" id="CHEBI:17268"/>
        <dbReference type="ChEBI" id="CHEBI:43474"/>
        <dbReference type="ChEBI" id="CHEBI:84139"/>
        <dbReference type="EC" id="3.1.3.25"/>
    </reaction>
</comment>
<name>A0AAU9FSZ8_DROMD</name>
<accession>A0AAU9FSZ8</accession>
<evidence type="ECO:0000313" key="11">
    <source>
        <dbReference type="EMBL" id="BFF99169.1"/>
    </source>
</evidence>
<dbReference type="PANTHER" id="PTHR20854">
    <property type="entry name" value="INOSITOL MONOPHOSPHATASE"/>
    <property type="match status" value="1"/>
</dbReference>
<feature type="region of interest" description="Disordered" evidence="10">
    <location>
        <begin position="244"/>
        <end position="421"/>
    </location>
</feature>